<dbReference type="AlphaFoldDB" id="A0A0S7BLM0"/>
<keyword evidence="8" id="KW-1185">Reference proteome</keyword>
<evidence type="ECO:0000313" key="8">
    <source>
        <dbReference type="Proteomes" id="UP000053370"/>
    </source>
</evidence>
<dbReference type="SFLD" id="SFLDG01067">
    <property type="entry name" value="SPASM/twitch_domain_containing"/>
    <property type="match status" value="1"/>
</dbReference>
<dbReference type="PANTHER" id="PTHR43273">
    <property type="entry name" value="ANAEROBIC SULFATASE-MATURATING ENZYME HOMOLOG ASLB-RELATED"/>
    <property type="match status" value="1"/>
</dbReference>
<dbReference type="Proteomes" id="UP000053370">
    <property type="component" value="Unassembled WGS sequence"/>
</dbReference>
<organism evidence="7">
    <name type="scientific">Flexilinea flocculi</name>
    <dbReference type="NCBI Taxonomy" id="1678840"/>
    <lineage>
        <taxon>Bacteria</taxon>
        <taxon>Bacillati</taxon>
        <taxon>Chloroflexota</taxon>
        <taxon>Anaerolineae</taxon>
        <taxon>Anaerolineales</taxon>
        <taxon>Anaerolineaceae</taxon>
        <taxon>Flexilinea</taxon>
    </lineage>
</organism>
<evidence type="ECO:0000256" key="3">
    <source>
        <dbReference type="ARBA" id="ARBA00023004"/>
    </source>
</evidence>
<evidence type="ECO:0000256" key="4">
    <source>
        <dbReference type="ARBA" id="ARBA00023014"/>
    </source>
</evidence>
<dbReference type="OrthoDB" id="9808591at2"/>
<evidence type="ECO:0000313" key="7">
    <source>
        <dbReference type="EMBL" id="GAP41212.1"/>
    </source>
</evidence>
<evidence type="ECO:0000256" key="5">
    <source>
        <dbReference type="ARBA" id="ARBA00023601"/>
    </source>
</evidence>
<dbReference type="InterPro" id="IPR007197">
    <property type="entry name" value="rSAM"/>
</dbReference>
<dbReference type="InterPro" id="IPR023867">
    <property type="entry name" value="Sulphatase_maturase_rSAM"/>
</dbReference>
<feature type="domain" description="Radical SAM core" evidence="6">
    <location>
        <begin position="76"/>
        <end position="301"/>
    </location>
</feature>
<protein>
    <submittedName>
        <fullName evidence="7">Sulfatase maturation enzyme AslB, radical SAM superfamily</fullName>
    </submittedName>
</protein>
<evidence type="ECO:0000259" key="6">
    <source>
        <dbReference type="PROSITE" id="PS51918"/>
    </source>
</evidence>
<dbReference type="EMBL" id="DF968181">
    <property type="protein sequence ID" value="GAP41212.1"/>
    <property type="molecule type" value="Genomic_DNA"/>
</dbReference>
<dbReference type="RefSeq" id="WP_062281974.1">
    <property type="nucleotide sequence ID" value="NZ_DF968181.1"/>
</dbReference>
<dbReference type="STRING" id="1678840.ATC1_131196"/>
<dbReference type="PANTHER" id="PTHR43273:SF3">
    <property type="entry name" value="ANAEROBIC SULFATASE-MATURATING ENZYME HOMOLOG ASLB-RELATED"/>
    <property type="match status" value="1"/>
</dbReference>
<comment type="similarity">
    <text evidence="5">Belongs to the radical SAM superfamily. Anaerobic sulfatase-maturating enzyme family.</text>
</comment>
<dbReference type="InterPro" id="IPR013785">
    <property type="entry name" value="Aldolase_TIM"/>
</dbReference>
<dbReference type="SFLD" id="SFLDG01384">
    <property type="entry name" value="thioether_bond_formation_requi"/>
    <property type="match status" value="1"/>
</dbReference>
<dbReference type="Pfam" id="PF04055">
    <property type="entry name" value="Radical_SAM"/>
    <property type="match status" value="1"/>
</dbReference>
<keyword evidence="4" id="KW-0411">Iron-sulfur</keyword>
<keyword evidence="1" id="KW-0949">S-adenosyl-L-methionine</keyword>
<dbReference type="InterPro" id="IPR058240">
    <property type="entry name" value="rSAM_sf"/>
</dbReference>
<dbReference type="PROSITE" id="PS51918">
    <property type="entry name" value="RADICAL_SAM"/>
    <property type="match status" value="1"/>
</dbReference>
<name>A0A0S7BLM0_9CHLR</name>
<keyword evidence="2" id="KW-0479">Metal-binding</keyword>
<dbReference type="Gene3D" id="3.20.20.70">
    <property type="entry name" value="Aldolase class I"/>
    <property type="match status" value="1"/>
</dbReference>
<reference evidence="7" key="1">
    <citation type="journal article" date="2015" name="Genome Announc.">
        <title>Draft Genome Sequence of Anaerolineae Strain TC1, a Novel Isolate from a Methanogenic Wastewater Treatment System.</title>
        <authorList>
            <person name="Matsuura N."/>
            <person name="Tourlousse D.M."/>
            <person name="Sun L."/>
            <person name="Toyonaga M."/>
            <person name="Kuroda K."/>
            <person name="Ohashi A."/>
            <person name="Cruz R."/>
            <person name="Yamaguchi T."/>
            <person name="Sekiguchi Y."/>
        </authorList>
    </citation>
    <scope>NUCLEOTIDE SEQUENCE [LARGE SCALE GENOMIC DNA]</scope>
    <source>
        <strain evidence="7">TC1</strain>
    </source>
</reference>
<dbReference type="GO" id="GO:0051536">
    <property type="term" value="F:iron-sulfur cluster binding"/>
    <property type="evidence" value="ECO:0007669"/>
    <property type="project" value="UniProtKB-KW"/>
</dbReference>
<gene>
    <name evidence="7" type="ORF">ATC1_131196</name>
</gene>
<keyword evidence="3" id="KW-0408">Iron</keyword>
<accession>A0A0S7BLM0</accession>
<dbReference type="SFLD" id="SFLDS00029">
    <property type="entry name" value="Radical_SAM"/>
    <property type="match status" value="1"/>
</dbReference>
<sequence>MDFFRIPFENKEILYRPKLHYAVLANHFAADLAEEVCNHPDRMDVLIQNEVIHYLKETGFFQEDPIIESQSSFSLDFSPTAAALLMTNRCNLRCIYCYANGGSENDLDMTFSTAKKAIDLVSNNAIKKNRSFFHVTFHGGGEPTLNWDVLVEAATYAKQKSIPVKTCLVSNGIWSQKQFEWISQQIDEITISMDGDQQTQDYQRPFSNGKGSFEPVMATIAKLDQISFPYHIRATVTPERFSCMKEDISFLCDATNCKSIQIEPAFNTIRGSHQKSNTEDNERFADAFLEAWDAAHERNCNLYYSGARPWLVTNVFCEAPFGQSLTVNAKGEVVGCYEMTGRDTNIDDSSLFGSEDALDFRIDNEKRAALMEKIGHRKNRCDQCFCRWHCAGDCYTRGFPTGNGEWPYSRCDINRKITAGLIVRGIAEQSSL</sequence>
<dbReference type="GO" id="GO:0016491">
    <property type="term" value="F:oxidoreductase activity"/>
    <property type="evidence" value="ECO:0007669"/>
    <property type="project" value="InterPro"/>
</dbReference>
<evidence type="ECO:0000256" key="1">
    <source>
        <dbReference type="ARBA" id="ARBA00022691"/>
    </source>
</evidence>
<evidence type="ECO:0000256" key="2">
    <source>
        <dbReference type="ARBA" id="ARBA00022723"/>
    </source>
</evidence>
<dbReference type="SUPFAM" id="SSF102114">
    <property type="entry name" value="Radical SAM enzymes"/>
    <property type="match status" value="1"/>
</dbReference>
<dbReference type="CDD" id="cd01335">
    <property type="entry name" value="Radical_SAM"/>
    <property type="match status" value="1"/>
</dbReference>
<dbReference type="GO" id="GO:0046872">
    <property type="term" value="F:metal ion binding"/>
    <property type="evidence" value="ECO:0007669"/>
    <property type="project" value="UniProtKB-KW"/>
</dbReference>
<proteinExistence type="inferred from homology"/>
<dbReference type="SFLD" id="SFLDG01386">
    <property type="entry name" value="main_SPASM_domain-containing"/>
    <property type="match status" value="1"/>
</dbReference>